<feature type="transmembrane region" description="Helical" evidence="5">
    <location>
        <begin position="216"/>
        <end position="235"/>
    </location>
</feature>
<evidence type="ECO:0000256" key="2">
    <source>
        <dbReference type="ARBA" id="ARBA00022692"/>
    </source>
</evidence>
<dbReference type="GO" id="GO:0016020">
    <property type="term" value="C:membrane"/>
    <property type="evidence" value="ECO:0007669"/>
    <property type="project" value="UniProtKB-SubCell"/>
</dbReference>
<gene>
    <name evidence="7" type="ORF">UV73_C0002G0160</name>
</gene>
<dbReference type="PANTHER" id="PTHR37422:SF23">
    <property type="entry name" value="TEICHURONIC ACID BIOSYNTHESIS PROTEIN TUAE"/>
    <property type="match status" value="1"/>
</dbReference>
<dbReference type="Pfam" id="PF04932">
    <property type="entry name" value="Wzy_C"/>
    <property type="match status" value="1"/>
</dbReference>
<sequence>MKKEKILLLTLLLVYVLLVMSPTRWLFPFAWLVLFSVFSRFFKTDLPESLYLLTVFSLPFTFGKTLFSQPEYPLIATPFLLLVSASTLLSLRRLFFLKTDFIRLLPLFFLMLAAVSLLTSIHPAVSVVGLAELTSFVFFYYLSLLYLKDKTVFMLSATLLLSFLCFESLLIISQSIAGRPLGLLIEQGLLKFPWGRIEGESKLLFRPSGTFAEPTFASRLMTLLLPLTLVLPAKLLPFLKKFRLPLLIAGVVAILLTLTRVSMLTAAILVCLTLYWRRKKLPKFRFRFQKLFPAVLATGLLFYFLLPPLFQRLKNTPLSFGESGSMSVRLKLLQETTKILPYRPLTGVGLNSFVPAAGLLVSENFDEEDLQPVHNVPLLIAVETGLPASFLFLIFLLWQFRRSYGSHHQLALLGVSAYLLETSMGTNFLSPHLALLFYYAALNS</sequence>
<evidence type="ECO:0000256" key="5">
    <source>
        <dbReference type="SAM" id="Phobius"/>
    </source>
</evidence>
<dbReference type="EMBL" id="LCFP01000002">
    <property type="protein sequence ID" value="KKS98446.1"/>
    <property type="molecule type" value="Genomic_DNA"/>
</dbReference>
<organism evidence="7 8">
    <name type="scientific">Candidatus Gottesmanbacteria bacterium GW2011_GWA2_43_14</name>
    <dbReference type="NCBI Taxonomy" id="1618443"/>
    <lineage>
        <taxon>Bacteria</taxon>
        <taxon>Candidatus Gottesmaniibacteriota</taxon>
    </lineage>
</organism>
<protein>
    <recommendedName>
        <fullName evidence="6">O-antigen ligase-related domain-containing protein</fullName>
    </recommendedName>
</protein>
<feature type="transmembrane region" description="Helical" evidence="5">
    <location>
        <begin position="247"/>
        <end position="276"/>
    </location>
</feature>
<feature type="transmembrane region" description="Helical" evidence="5">
    <location>
        <begin position="101"/>
        <end position="118"/>
    </location>
</feature>
<dbReference type="Proteomes" id="UP000034894">
    <property type="component" value="Unassembled WGS sequence"/>
</dbReference>
<feature type="transmembrane region" description="Helical" evidence="5">
    <location>
        <begin position="152"/>
        <end position="172"/>
    </location>
</feature>
<feature type="transmembrane region" description="Helical" evidence="5">
    <location>
        <begin position="288"/>
        <end position="306"/>
    </location>
</feature>
<comment type="caution">
    <text evidence="7">The sequence shown here is derived from an EMBL/GenBank/DDBJ whole genome shotgun (WGS) entry which is preliminary data.</text>
</comment>
<feature type="transmembrane region" description="Helical" evidence="5">
    <location>
        <begin position="74"/>
        <end position="95"/>
    </location>
</feature>
<proteinExistence type="predicted"/>
<evidence type="ECO:0000256" key="4">
    <source>
        <dbReference type="ARBA" id="ARBA00023136"/>
    </source>
</evidence>
<feature type="domain" description="O-antigen ligase-related" evidence="6">
    <location>
        <begin position="246"/>
        <end position="393"/>
    </location>
</feature>
<dbReference type="InterPro" id="IPR007016">
    <property type="entry name" value="O-antigen_ligase-rel_domated"/>
</dbReference>
<accession>A0A0G1FTW2</accession>
<evidence type="ECO:0000259" key="6">
    <source>
        <dbReference type="Pfam" id="PF04932"/>
    </source>
</evidence>
<name>A0A0G1FTW2_9BACT</name>
<keyword evidence="3 5" id="KW-1133">Transmembrane helix</keyword>
<feature type="transmembrane region" description="Helical" evidence="5">
    <location>
        <begin position="125"/>
        <end position="146"/>
    </location>
</feature>
<comment type="subcellular location">
    <subcellularLocation>
        <location evidence="1">Membrane</location>
        <topology evidence="1">Multi-pass membrane protein</topology>
    </subcellularLocation>
</comment>
<dbReference type="AlphaFoldDB" id="A0A0G1FTW2"/>
<feature type="transmembrane region" description="Helical" evidence="5">
    <location>
        <begin position="378"/>
        <end position="398"/>
    </location>
</feature>
<evidence type="ECO:0000256" key="1">
    <source>
        <dbReference type="ARBA" id="ARBA00004141"/>
    </source>
</evidence>
<dbReference type="InterPro" id="IPR051533">
    <property type="entry name" value="WaaL-like"/>
</dbReference>
<keyword evidence="2 5" id="KW-0812">Transmembrane</keyword>
<dbReference type="STRING" id="1618443.UV73_C0002G0160"/>
<keyword evidence="4 5" id="KW-0472">Membrane</keyword>
<evidence type="ECO:0000256" key="3">
    <source>
        <dbReference type="ARBA" id="ARBA00022989"/>
    </source>
</evidence>
<dbReference type="PANTHER" id="PTHR37422">
    <property type="entry name" value="TEICHURONIC ACID BIOSYNTHESIS PROTEIN TUAE"/>
    <property type="match status" value="1"/>
</dbReference>
<evidence type="ECO:0000313" key="8">
    <source>
        <dbReference type="Proteomes" id="UP000034894"/>
    </source>
</evidence>
<evidence type="ECO:0000313" key="7">
    <source>
        <dbReference type="EMBL" id="KKS98446.1"/>
    </source>
</evidence>
<reference evidence="7 8" key="1">
    <citation type="journal article" date="2015" name="Nature">
        <title>rRNA introns, odd ribosomes, and small enigmatic genomes across a large radiation of phyla.</title>
        <authorList>
            <person name="Brown C.T."/>
            <person name="Hug L.A."/>
            <person name="Thomas B.C."/>
            <person name="Sharon I."/>
            <person name="Castelle C.J."/>
            <person name="Singh A."/>
            <person name="Wilkins M.J."/>
            <person name="Williams K.H."/>
            <person name="Banfield J.F."/>
        </authorList>
    </citation>
    <scope>NUCLEOTIDE SEQUENCE [LARGE SCALE GENOMIC DNA]</scope>
</reference>